<accession>A0ABD5QKQ5</accession>
<organism evidence="3 4">
    <name type="scientific">Saliphagus infecundisoli</name>
    <dbReference type="NCBI Taxonomy" id="1849069"/>
    <lineage>
        <taxon>Archaea</taxon>
        <taxon>Methanobacteriati</taxon>
        <taxon>Methanobacteriota</taxon>
        <taxon>Stenosarchaea group</taxon>
        <taxon>Halobacteria</taxon>
        <taxon>Halobacteriales</taxon>
        <taxon>Natrialbaceae</taxon>
        <taxon>Saliphagus</taxon>
    </lineage>
</organism>
<evidence type="ECO:0000313" key="3">
    <source>
        <dbReference type="EMBL" id="MFC4990195.1"/>
    </source>
</evidence>
<protein>
    <submittedName>
        <fullName evidence="3">DHH family phosphoesterase</fullName>
    </submittedName>
</protein>
<evidence type="ECO:0000313" key="4">
    <source>
        <dbReference type="Proteomes" id="UP001595925"/>
    </source>
</evidence>
<sequence>MGNCIICGTSVEGVVCTSHQEDVAFEFEGTSASQLTPERYYRGTVDGYADFGVFVDVGDHVTGLLHRSELKQRLESLDWEPGDSVYVQVLDVRDNGNVDLGWSIRQDDREFRGTVIDAPDGDRLPEDDGSEEEDEEPTTHADSPAAGDPTSGPDDPVANGGTEVETAATPEEAVDVESEPTETPPESDPEAEGYPTDEDGEPTLNPTTVDSLADQVGAIVRLEGEITSVRQTSGPTVFELRDETGAVECAAFEEAGVRAYPDVDVDEIVALEGEVERHHGDLQVETERLEPLSGEDRETVADRLVEAVEREARPAAVSLLADHDAVADLEEEVVEAATAIRRAVMEARPIVVRHTATADGYVAGASLERAILPLIRAKHAREDAEYHYFERRPLDDAVYDMDAATGDATSMLEARDRHGEQLPLVVLADAGSTAESADGYELLENYGADRLVIDDGRGDGAVAEAVSVAVGPAFSEAAEGDAEITTTALAANVAAHVNDDAREDLAHLPAISYWEGVPEAYADLASEAGYDDTARSERREAIALEAHYQSYSDKRELIADLLFDGGSGLAGHISEQFRDKLGDELETVRSNVDRREAEGVPVTVLDTDAYTHRFDFPPTGLLLDALSRVEREERGEETVTIGIDEDELHVRSTDPVDVRALGAAIESAVPEGGVRVVGGPDGYVAFLVGEREGVIEAAVAAVGDLADE</sequence>
<evidence type="ECO:0000259" key="2">
    <source>
        <dbReference type="PROSITE" id="PS50126"/>
    </source>
</evidence>
<dbReference type="Gene3D" id="2.40.50.140">
    <property type="entry name" value="Nucleic acid-binding proteins"/>
    <property type="match status" value="1"/>
</dbReference>
<reference evidence="3 4" key="1">
    <citation type="journal article" date="2019" name="Int. J. Syst. Evol. Microbiol.">
        <title>The Global Catalogue of Microorganisms (GCM) 10K type strain sequencing project: providing services to taxonomists for standard genome sequencing and annotation.</title>
        <authorList>
            <consortium name="The Broad Institute Genomics Platform"/>
            <consortium name="The Broad Institute Genome Sequencing Center for Infectious Disease"/>
            <person name="Wu L."/>
            <person name="Ma J."/>
        </authorList>
    </citation>
    <scope>NUCLEOTIDE SEQUENCE [LARGE SCALE GENOMIC DNA]</scope>
    <source>
        <strain evidence="3 4">CGMCC 1.15824</strain>
    </source>
</reference>
<dbReference type="InterPro" id="IPR004365">
    <property type="entry name" value="NA-bd_OB_tRNA"/>
</dbReference>
<feature type="region of interest" description="Disordered" evidence="1">
    <location>
        <begin position="111"/>
        <end position="209"/>
    </location>
</feature>
<dbReference type="RefSeq" id="WP_224828744.1">
    <property type="nucleotide sequence ID" value="NZ_JAIVEF010000010.1"/>
</dbReference>
<name>A0ABD5QKQ5_9EURY</name>
<feature type="compositionally biased region" description="Acidic residues" evidence="1">
    <location>
        <begin position="172"/>
        <end position="201"/>
    </location>
</feature>
<dbReference type="SUPFAM" id="SSF50249">
    <property type="entry name" value="Nucleic acid-binding proteins"/>
    <property type="match status" value="2"/>
</dbReference>
<dbReference type="AlphaFoldDB" id="A0ABD5QKQ5"/>
<dbReference type="EMBL" id="JBHSJG010000063">
    <property type="protein sequence ID" value="MFC4990195.1"/>
    <property type="molecule type" value="Genomic_DNA"/>
</dbReference>
<feature type="compositionally biased region" description="Low complexity" evidence="1">
    <location>
        <begin position="162"/>
        <end position="171"/>
    </location>
</feature>
<dbReference type="SUPFAM" id="SSF64182">
    <property type="entry name" value="DHH phosphoesterases"/>
    <property type="match status" value="1"/>
</dbReference>
<comment type="caution">
    <text evidence="3">The sequence shown here is derived from an EMBL/GenBank/DDBJ whole genome shotgun (WGS) entry which is preliminary data.</text>
</comment>
<dbReference type="InterPro" id="IPR038763">
    <property type="entry name" value="DHH_sf"/>
</dbReference>
<feature type="domain" description="S1 motif" evidence="2">
    <location>
        <begin position="38"/>
        <end position="105"/>
    </location>
</feature>
<dbReference type="PROSITE" id="PS50126">
    <property type="entry name" value="S1"/>
    <property type="match status" value="1"/>
</dbReference>
<dbReference type="CDD" id="cd04487">
    <property type="entry name" value="RecJ_OBF2_like"/>
    <property type="match status" value="1"/>
</dbReference>
<dbReference type="Pfam" id="PF01336">
    <property type="entry name" value="tRNA_anti-codon"/>
    <property type="match status" value="1"/>
</dbReference>
<evidence type="ECO:0000256" key="1">
    <source>
        <dbReference type="SAM" id="MobiDB-lite"/>
    </source>
</evidence>
<dbReference type="Pfam" id="PF00575">
    <property type="entry name" value="S1"/>
    <property type="match status" value="1"/>
</dbReference>
<gene>
    <name evidence="3" type="ORF">ACFPFO_21095</name>
</gene>
<proteinExistence type="predicted"/>
<feature type="compositionally biased region" description="Acidic residues" evidence="1">
    <location>
        <begin position="127"/>
        <end position="136"/>
    </location>
</feature>
<keyword evidence="4" id="KW-1185">Reference proteome</keyword>
<dbReference type="Proteomes" id="UP001595925">
    <property type="component" value="Unassembled WGS sequence"/>
</dbReference>
<dbReference type="SMART" id="SM00316">
    <property type="entry name" value="S1"/>
    <property type="match status" value="1"/>
</dbReference>
<dbReference type="InterPro" id="IPR012340">
    <property type="entry name" value="NA-bd_OB-fold"/>
</dbReference>
<dbReference type="Gene3D" id="2.40.50.1010">
    <property type="match status" value="1"/>
</dbReference>
<dbReference type="InterPro" id="IPR003029">
    <property type="entry name" value="S1_domain"/>
</dbReference>